<evidence type="ECO:0008006" key="4">
    <source>
        <dbReference type="Google" id="ProtNLM"/>
    </source>
</evidence>
<keyword evidence="3" id="KW-1185">Reference proteome</keyword>
<evidence type="ECO:0000313" key="2">
    <source>
        <dbReference type="EMBL" id="MFC0513964.1"/>
    </source>
</evidence>
<protein>
    <recommendedName>
        <fullName evidence="4">PKD domain-containing protein</fullName>
    </recommendedName>
</protein>
<dbReference type="Proteomes" id="UP001589828">
    <property type="component" value="Unassembled WGS sequence"/>
</dbReference>
<comment type="caution">
    <text evidence="2">The sequence shown here is derived from an EMBL/GenBank/DDBJ whole genome shotgun (WGS) entry which is preliminary data.</text>
</comment>
<dbReference type="RefSeq" id="WP_377021821.1">
    <property type="nucleotide sequence ID" value="NZ_JBHLTS010000018.1"/>
</dbReference>
<organism evidence="2 3">
    <name type="scientific">Mucilaginibacter angelicae</name>
    <dbReference type="NCBI Taxonomy" id="869718"/>
    <lineage>
        <taxon>Bacteria</taxon>
        <taxon>Pseudomonadati</taxon>
        <taxon>Bacteroidota</taxon>
        <taxon>Sphingobacteriia</taxon>
        <taxon>Sphingobacteriales</taxon>
        <taxon>Sphingobacteriaceae</taxon>
        <taxon>Mucilaginibacter</taxon>
    </lineage>
</organism>
<evidence type="ECO:0000313" key="3">
    <source>
        <dbReference type="Proteomes" id="UP001589828"/>
    </source>
</evidence>
<evidence type="ECO:0000256" key="1">
    <source>
        <dbReference type="SAM" id="MobiDB-lite"/>
    </source>
</evidence>
<sequence length="1486" mass="160703">MPPVTEVKLTDITLEYNSFVDSQVLTAKQLNDVIDFFEDQQRLTRTCLIGVGLVCGLSFKGDQNGITVGRGCGVTTDGDLLYLPDTTYNNFRAYTNATPEQGYIYAPFFPLGTDQPQMALWELVLPDDKNSLPVDSFPLSNFKAKSGKDLAEMYGLLYLEYYSKGPDACTAIDCDNQGRKQVAKPKVLLISQADMNQIIEQNGSEVIYDDIYKKYFNAYNAYFDAPVLAAKRVFFNTQTTASSSALTAAFSSIANTGAGSLSTAVQSLYNTFKFALDPQSVYPITSIVANINTTLSKATAPMQAQYLYDFYKDMLTGYNELRAVLSDIIYQCCPNIYAFPKHIMLGALNVTPTAKPTPYRHKFYASPAISANKDKLNIAINLLDRLNIMSSGFSLPANPVVKVTPSIDNSNPLETRAIPFYYGKPVDLAQKWSHSRWLQGTDKLILGYNAGAYSPANDMVVNPLNYSIDSNNFFRIEGHIGKKYTEAIAAVDKIRQDANLPFDVVTIRLGDVTLSDINIDDYACQFNDLEATLKAFQAEQNCLYSDVSNFFSSFDTKTGYSVANNIRAQAAQQQLSFANEEVAAAPAPAPEAAAPKVRMAAKAEKVADVSAGARMEVTGGLAINKSISKVVLNGGISAVDNNINVAQGSIGYYVDQIRRQGTSISISDYADAVGKTVDTSATGSYEQAIAVDIPVRVIAGTRNISQWLPDRLIDIDEDTIDNFSARIDDLCNEVKSASQKSRQIFAKADYVRKGYEDDYELQLWRLSENCCAGQALAVIMKEIQDRKTKLLQQLTFSAYAANHTGLEHLAGVPAGGTFVMVYATTMTTPSPTPPTKASLDDRLKVLQAEPQFVKGFASDTDAMTFIAKNTSFEDISAAVKYYQVQSPRKYTPTIEADVISKTQALAIDLGKSRAVAANPDVPEDIVFADFCLPYMCCSDCPPVAFIMPKPPVGLSLPKAVACSDEGLLQFKVSPVDGVIKASAGFETTVVTKDAITYFDTTKVKDGTFGQQIKFTVNDQPTECTISVFKHPAVKPAAKISDTTQFAVFIQLSATTNQAAGDVFAYTWTMPDGQVHPNLTTPDDNITFQYADLRLKFPDGKLNFTLSANNHDCTDTQPVTLTVEIPEEPVDLKLAAGEVCSDGGNINFTTVQPATGIVTSKIAGDAVKLLGSQWVVDPSKGPYDVNINDFMVNGKPVADCSIIIHEHPQTLFEYKVVMDNEKGAATVTLTNKTPNPGSFNFFWTFDDNTTSKEVNPVKTFDMRQFPRGRNTVITLMAVNGKFEKCRAVFTPTPPVALPPITTIPILTHLPPETTTPVLTTIPPVVTTTPPVATTVPPVVTTKPPVATTPPIVTTVPPVVTVKDTPAVTPSVTPAATPVTPKVDTTTIKANPTVTPAATPKVDPAVTPAATPVTPKVDTATIKANPTVTPAATPKVDPAVTPAATPVTPKIDPAIIKKDLGTTATETPKIDPKVIKKDPGTTDPGTVK</sequence>
<feature type="region of interest" description="Disordered" evidence="1">
    <location>
        <begin position="1460"/>
        <end position="1486"/>
    </location>
</feature>
<name>A0ABV6L2L3_9SPHI</name>
<feature type="compositionally biased region" description="Basic and acidic residues" evidence="1">
    <location>
        <begin position="1466"/>
        <end position="1478"/>
    </location>
</feature>
<dbReference type="EMBL" id="JBHLTS010000018">
    <property type="protein sequence ID" value="MFC0513964.1"/>
    <property type="molecule type" value="Genomic_DNA"/>
</dbReference>
<gene>
    <name evidence="2" type="ORF">ACFFGT_07125</name>
</gene>
<accession>A0ABV6L2L3</accession>
<proteinExistence type="predicted"/>
<reference evidence="2 3" key="1">
    <citation type="submission" date="2024-09" db="EMBL/GenBank/DDBJ databases">
        <authorList>
            <person name="Sun Q."/>
            <person name="Mori K."/>
        </authorList>
    </citation>
    <scope>NUCLEOTIDE SEQUENCE [LARGE SCALE GENOMIC DNA]</scope>
    <source>
        <strain evidence="2 3">NCAIM B.02415</strain>
    </source>
</reference>